<proteinExistence type="inferred from homology"/>
<dbReference type="Pfam" id="PF08281">
    <property type="entry name" value="Sigma70_r4_2"/>
    <property type="match status" value="1"/>
</dbReference>
<dbReference type="EMBL" id="JAPMLT010000001">
    <property type="protein sequence ID" value="MCX7568364.1"/>
    <property type="molecule type" value="Genomic_DNA"/>
</dbReference>
<dbReference type="Gene3D" id="1.10.1740.10">
    <property type="match status" value="1"/>
</dbReference>
<dbReference type="PANTHER" id="PTHR43133:SF8">
    <property type="entry name" value="RNA POLYMERASE SIGMA FACTOR HI_1459-RELATED"/>
    <property type="match status" value="1"/>
</dbReference>
<keyword evidence="4 6" id="KW-0238">DNA-binding</keyword>
<evidence type="ECO:0000256" key="3">
    <source>
        <dbReference type="ARBA" id="ARBA00023082"/>
    </source>
</evidence>
<dbReference type="RefSeq" id="WP_267149620.1">
    <property type="nucleotide sequence ID" value="NZ_JAPMLT010000001.1"/>
</dbReference>
<gene>
    <name evidence="9" type="ORF">OS242_00060</name>
</gene>
<feature type="domain" description="RNA polymerase sigma factor 70 region 4 type 2" evidence="8">
    <location>
        <begin position="103"/>
        <end position="155"/>
    </location>
</feature>
<dbReference type="InterPro" id="IPR013249">
    <property type="entry name" value="RNA_pol_sigma70_r4_t2"/>
</dbReference>
<dbReference type="InterPro" id="IPR013325">
    <property type="entry name" value="RNA_pol_sigma_r2"/>
</dbReference>
<dbReference type="InterPro" id="IPR007627">
    <property type="entry name" value="RNA_pol_sigma70_r2"/>
</dbReference>
<dbReference type="InterPro" id="IPR000838">
    <property type="entry name" value="RNA_pol_sigma70_ECF_CS"/>
</dbReference>
<accession>A0ABT3WUK3</accession>
<sequence>MEWTDVYEEHADNVFRFLMYFLGNREDAEDVTQETFLKAFHKQDSYKQQASIRTWLIIIARHQAIDRVRRKQRGKLLHNLFRREQPEQIALPEEMLFQSETKRELYLEIQNLKPDYRAVVILKGIQELTNQEVADILGWSEGKVRVTFHRAIKSLGGKLMKEAEAYGMV</sequence>
<keyword evidence="2 6" id="KW-0805">Transcription regulation</keyword>
<protein>
    <recommendedName>
        <fullName evidence="6">RNA polymerase sigma factor</fullName>
    </recommendedName>
</protein>
<dbReference type="PROSITE" id="PS01063">
    <property type="entry name" value="SIGMA70_ECF"/>
    <property type="match status" value="1"/>
</dbReference>
<dbReference type="InterPro" id="IPR013324">
    <property type="entry name" value="RNA_pol_sigma_r3/r4-like"/>
</dbReference>
<evidence type="ECO:0000256" key="2">
    <source>
        <dbReference type="ARBA" id="ARBA00023015"/>
    </source>
</evidence>
<dbReference type="InterPro" id="IPR036388">
    <property type="entry name" value="WH-like_DNA-bd_sf"/>
</dbReference>
<dbReference type="Gene3D" id="1.10.10.10">
    <property type="entry name" value="Winged helix-like DNA-binding domain superfamily/Winged helix DNA-binding domain"/>
    <property type="match status" value="1"/>
</dbReference>
<dbReference type="SUPFAM" id="SSF88946">
    <property type="entry name" value="Sigma2 domain of RNA polymerase sigma factors"/>
    <property type="match status" value="1"/>
</dbReference>
<evidence type="ECO:0000256" key="6">
    <source>
        <dbReference type="RuleBase" id="RU000716"/>
    </source>
</evidence>
<dbReference type="Proteomes" id="UP001208017">
    <property type="component" value="Unassembled WGS sequence"/>
</dbReference>
<feature type="domain" description="RNA polymerase sigma-70 region 2" evidence="7">
    <location>
        <begin position="7"/>
        <end position="73"/>
    </location>
</feature>
<name>A0ABT3WUK3_9BACL</name>
<evidence type="ECO:0000259" key="7">
    <source>
        <dbReference type="Pfam" id="PF04542"/>
    </source>
</evidence>
<evidence type="ECO:0000313" key="10">
    <source>
        <dbReference type="Proteomes" id="UP001208017"/>
    </source>
</evidence>
<reference evidence="9 10" key="1">
    <citation type="submission" date="2022-11" db="EMBL/GenBank/DDBJ databases">
        <title>Study of microbial diversity in lake waters.</title>
        <authorList>
            <person name="Zhang J."/>
        </authorList>
    </citation>
    <scope>NUCLEOTIDE SEQUENCE [LARGE SCALE GENOMIC DNA]</scope>
    <source>
        <strain evidence="9 10">DT12</strain>
    </source>
</reference>
<keyword evidence="10" id="KW-1185">Reference proteome</keyword>
<evidence type="ECO:0000256" key="5">
    <source>
        <dbReference type="ARBA" id="ARBA00023163"/>
    </source>
</evidence>
<dbReference type="CDD" id="cd06171">
    <property type="entry name" value="Sigma70_r4"/>
    <property type="match status" value="1"/>
</dbReference>
<dbReference type="NCBIfam" id="TIGR02937">
    <property type="entry name" value="sigma70-ECF"/>
    <property type="match status" value="1"/>
</dbReference>
<keyword evidence="5 6" id="KW-0804">Transcription</keyword>
<dbReference type="SUPFAM" id="SSF88659">
    <property type="entry name" value="Sigma3 and sigma4 domains of RNA polymerase sigma factors"/>
    <property type="match status" value="1"/>
</dbReference>
<dbReference type="InterPro" id="IPR014284">
    <property type="entry name" value="RNA_pol_sigma-70_dom"/>
</dbReference>
<organism evidence="9 10">
    <name type="scientific">Tumebacillus lacus</name>
    <dbReference type="NCBI Taxonomy" id="2995335"/>
    <lineage>
        <taxon>Bacteria</taxon>
        <taxon>Bacillati</taxon>
        <taxon>Bacillota</taxon>
        <taxon>Bacilli</taxon>
        <taxon>Bacillales</taxon>
        <taxon>Alicyclobacillaceae</taxon>
        <taxon>Tumebacillus</taxon>
    </lineage>
</organism>
<comment type="caution">
    <text evidence="9">The sequence shown here is derived from an EMBL/GenBank/DDBJ whole genome shotgun (WGS) entry which is preliminary data.</text>
</comment>
<comment type="similarity">
    <text evidence="1 6">Belongs to the sigma-70 factor family. ECF subfamily.</text>
</comment>
<evidence type="ECO:0000313" key="9">
    <source>
        <dbReference type="EMBL" id="MCX7568364.1"/>
    </source>
</evidence>
<evidence type="ECO:0000256" key="4">
    <source>
        <dbReference type="ARBA" id="ARBA00023125"/>
    </source>
</evidence>
<keyword evidence="3 6" id="KW-0731">Sigma factor</keyword>
<evidence type="ECO:0000259" key="8">
    <source>
        <dbReference type="Pfam" id="PF08281"/>
    </source>
</evidence>
<dbReference type="Pfam" id="PF04542">
    <property type="entry name" value="Sigma70_r2"/>
    <property type="match status" value="1"/>
</dbReference>
<evidence type="ECO:0000256" key="1">
    <source>
        <dbReference type="ARBA" id="ARBA00010641"/>
    </source>
</evidence>
<dbReference type="InterPro" id="IPR039425">
    <property type="entry name" value="RNA_pol_sigma-70-like"/>
</dbReference>
<dbReference type="PANTHER" id="PTHR43133">
    <property type="entry name" value="RNA POLYMERASE ECF-TYPE SIGMA FACTO"/>
    <property type="match status" value="1"/>
</dbReference>